<keyword evidence="8" id="KW-0862">Zinc</keyword>
<keyword evidence="22" id="KW-1185">Reference proteome</keyword>
<dbReference type="Gene3D" id="3.30.160.60">
    <property type="entry name" value="Classic Zinc Finger"/>
    <property type="match status" value="6"/>
</dbReference>
<keyword evidence="13" id="KW-0539">Nucleus</keyword>
<dbReference type="GO" id="GO:0009791">
    <property type="term" value="P:post-embryonic development"/>
    <property type="evidence" value="ECO:0007669"/>
    <property type="project" value="UniProtKB-ARBA"/>
</dbReference>
<feature type="region of interest" description="Disordered" evidence="19">
    <location>
        <begin position="68"/>
        <end position="136"/>
    </location>
</feature>
<evidence type="ECO:0000256" key="14">
    <source>
        <dbReference type="ARBA" id="ARBA00038474"/>
    </source>
</evidence>
<feature type="compositionally biased region" description="Acidic residues" evidence="19">
    <location>
        <begin position="787"/>
        <end position="809"/>
    </location>
</feature>
<protein>
    <recommendedName>
        <fullName evidence="17">Sal-like protein 1</fullName>
    </recommendedName>
</protein>
<keyword evidence="3" id="KW-1017">Isopeptide bond</keyword>
<dbReference type="PANTHER" id="PTHR23233:SF46">
    <property type="entry name" value="SAL-LIKE PROTEIN 3"/>
    <property type="match status" value="1"/>
</dbReference>
<reference evidence="21" key="3">
    <citation type="submission" date="2025-09" db="UniProtKB">
        <authorList>
            <consortium name="Ensembl"/>
        </authorList>
    </citation>
    <scope>IDENTIFICATION</scope>
</reference>
<comment type="function">
    <text evidence="15">Transcriptional repressor involved in organogenesis. Plays an essential role in ureteric bud invasion during kidney development.</text>
</comment>
<evidence type="ECO:0000256" key="6">
    <source>
        <dbReference type="ARBA" id="ARBA00022737"/>
    </source>
</evidence>
<dbReference type="GO" id="GO:0005654">
    <property type="term" value="C:nucleoplasm"/>
    <property type="evidence" value="ECO:0007669"/>
    <property type="project" value="UniProtKB-ARBA"/>
</dbReference>
<dbReference type="Pfam" id="PF00096">
    <property type="entry name" value="zf-C2H2"/>
    <property type="match status" value="5"/>
</dbReference>
<dbReference type="FunFam" id="3.30.160.60:FF:000130">
    <property type="entry name" value="Spalt-like transcription factor 4"/>
    <property type="match status" value="1"/>
</dbReference>
<evidence type="ECO:0000313" key="22">
    <source>
        <dbReference type="Proteomes" id="UP000472263"/>
    </source>
</evidence>
<dbReference type="InParanoid" id="A0A667Z1N9"/>
<evidence type="ECO:0000256" key="5">
    <source>
        <dbReference type="ARBA" id="ARBA00022723"/>
    </source>
</evidence>
<evidence type="ECO:0000259" key="20">
    <source>
        <dbReference type="PROSITE" id="PS50157"/>
    </source>
</evidence>
<dbReference type="InterPro" id="IPR013087">
    <property type="entry name" value="Znf_C2H2_type"/>
</dbReference>
<evidence type="ECO:0000256" key="16">
    <source>
        <dbReference type="ARBA" id="ARBA00062861"/>
    </source>
</evidence>
<keyword evidence="9" id="KW-0832">Ubl conjugation</keyword>
<feature type="compositionally biased region" description="Polar residues" evidence="19">
    <location>
        <begin position="1035"/>
        <end position="1047"/>
    </location>
</feature>
<feature type="domain" description="C2H2-type" evidence="20">
    <location>
        <begin position="696"/>
        <end position="723"/>
    </location>
</feature>
<keyword evidence="11" id="KW-0238">DNA-binding</keyword>
<evidence type="ECO:0000256" key="10">
    <source>
        <dbReference type="ARBA" id="ARBA00023015"/>
    </source>
</evidence>
<evidence type="ECO:0000256" key="15">
    <source>
        <dbReference type="ARBA" id="ARBA00053244"/>
    </source>
</evidence>
<dbReference type="GO" id="GO:0035295">
    <property type="term" value="P:tube development"/>
    <property type="evidence" value="ECO:0007669"/>
    <property type="project" value="UniProtKB-ARBA"/>
</dbReference>
<feature type="domain" description="C2H2-type" evidence="20">
    <location>
        <begin position="1085"/>
        <end position="1112"/>
    </location>
</feature>
<dbReference type="GO" id="GO:0061061">
    <property type="term" value="P:muscle structure development"/>
    <property type="evidence" value="ECO:0007669"/>
    <property type="project" value="UniProtKB-ARBA"/>
</dbReference>
<evidence type="ECO:0000256" key="7">
    <source>
        <dbReference type="ARBA" id="ARBA00022771"/>
    </source>
</evidence>
<comment type="subunit">
    <text evidence="16">May associate with NuRD histone deacetylase complex (HDAC). Interacts with components of HDAC complex including HDAC1, HDAC2, RBBP4, RBPP7, MTA1 and MTA2. Interacts with CCNQ. Interacts with NSD2 (via PHD-type zinc fingers 1, 2 and 3).</text>
</comment>
<feature type="compositionally biased region" description="Basic and acidic residues" evidence="19">
    <location>
        <begin position="101"/>
        <end position="113"/>
    </location>
</feature>
<evidence type="ECO:0000256" key="9">
    <source>
        <dbReference type="ARBA" id="ARBA00022843"/>
    </source>
</evidence>
<keyword evidence="4" id="KW-0597">Phosphoprotein</keyword>
<evidence type="ECO:0000256" key="11">
    <source>
        <dbReference type="ARBA" id="ARBA00023125"/>
    </source>
</evidence>
<keyword evidence="2" id="KW-0678">Repressor</keyword>
<dbReference type="GO" id="GO:0048699">
    <property type="term" value="P:generation of neurons"/>
    <property type="evidence" value="ECO:0007669"/>
    <property type="project" value="UniProtKB-ARBA"/>
</dbReference>
<organism evidence="21 22">
    <name type="scientific">Myripristis murdjan</name>
    <name type="common">pinecone soldierfish</name>
    <dbReference type="NCBI Taxonomy" id="586833"/>
    <lineage>
        <taxon>Eukaryota</taxon>
        <taxon>Metazoa</taxon>
        <taxon>Chordata</taxon>
        <taxon>Craniata</taxon>
        <taxon>Vertebrata</taxon>
        <taxon>Euteleostomi</taxon>
        <taxon>Actinopterygii</taxon>
        <taxon>Neopterygii</taxon>
        <taxon>Teleostei</taxon>
        <taxon>Neoteleostei</taxon>
        <taxon>Acanthomorphata</taxon>
        <taxon>Holocentriformes</taxon>
        <taxon>Holocentridae</taxon>
        <taxon>Myripristis</taxon>
    </lineage>
</organism>
<dbReference type="GO" id="GO:0000122">
    <property type="term" value="P:negative regulation of transcription by RNA polymerase II"/>
    <property type="evidence" value="ECO:0007669"/>
    <property type="project" value="UniProtKB-ARBA"/>
</dbReference>
<evidence type="ECO:0000256" key="17">
    <source>
        <dbReference type="ARBA" id="ARBA00069282"/>
    </source>
</evidence>
<dbReference type="PROSITE" id="PS50157">
    <property type="entry name" value="ZINC_FINGER_C2H2_2"/>
    <property type="match status" value="7"/>
</dbReference>
<dbReference type="Ensembl" id="ENSMMDT00005034801.1">
    <property type="protein sequence ID" value="ENSMMDP00005034057.1"/>
    <property type="gene ID" value="ENSMMDG00005016031.1"/>
</dbReference>
<dbReference type="FunCoup" id="A0A667Z1N9">
    <property type="interactions" value="13"/>
</dbReference>
<evidence type="ECO:0000256" key="2">
    <source>
        <dbReference type="ARBA" id="ARBA00022491"/>
    </source>
</evidence>
<dbReference type="SMART" id="SM00355">
    <property type="entry name" value="ZnF_C2H2"/>
    <property type="match status" value="8"/>
</dbReference>
<evidence type="ECO:0000256" key="13">
    <source>
        <dbReference type="ARBA" id="ARBA00023242"/>
    </source>
</evidence>
<proteinExistence type="inferred from homology"/>
<dbReference type="SUPFAM" id="SSF57667">
    <property type="entry name" value="beta-beta-alpha zinc fingers"/>
    <property type="match status" value="4"/>
</dbReference>
<dbReference type="CDD" id="cd20908">
    <property type="entry name" value="SUF4-like"/>
    <property type="match status" value="1"/>
</dbReference>
<feature type="domain" description="C2H2-type" evidence="20">
    <location>
        <begin position="1113"/>
        <end position="1140"/>
    </location>
</feature>
<dbReference type="InterPro" id="IPR036236">
    <property type="entry name" value="Znf_C2H2_sf"/>
</dbReference>
<dbReference type="GO" id="GO:0001708">
    <property type="term" value="P:cell fate specification"/>
    <property type="evidence" value="ECO:0007669"/>
    <property type="project" value="UniProtKB-ARBA"/>
</dbReference>
<evidence type="ECO:0000256" key="1">
    <source>
        <dbReference type="ARBA" id="ARBA00004123"/>
    </source>
</evidence>
<dbReference type="FunFam" id="3.30.160.60:FF:000215">
    <property type="entry name" value="Spalt-like transcription factor 3"/>
    <property type="match status" value="1"/>
</dbReference>
<evidence type="ECO:0000256" key="18">
    <source>
        <dbReference type="PROSITE-ProRule" id="PRU00042"/>
    </source>
</evidence>
<dbReference type="FunFam" id="3.30.160.60:FF:002381">
    <property type="entry name" value="Putative spalt protein"/>
    <property type="match status" value="1"/>
</dbReference>
<dbReference type="GO" id="GO:0048646">
    <property type="term" value="P:anatomical structure formation involved in morphogenesis"/>
    <property type="evidence" value="ECO:0007669"/>
    <property type="project" value="UniProtKB-ARBA"/>
</dbReference>
<dbReference type="FunFam" id="3.30.160.60:FF:000079">
    <property type="entry name" value="Spalt-like transcription factor 3"/>
    <property type="match status" value="1"/>
</dbReference>
<keyword evidence="7 18" id="KW-0863">Zinc-finger</keyword>
<feature type="domain" description="C2H2-type" evidence="20">
    <location>
        <begin position="406"/>
        <end position="433"/>
    </location>
</feature>
<feature type="region of interest" description="Disordered" evidence="19">
    <location>
        <begin position="769"/>
        <end position="824"/>
    </location>
</feature>
<evidence type="ECO:0000256" key="8">
    <source>
        <dbReference type="ARBA" id="ARBA00022833"/>
    </source>
</evidence>
<dbReference type="GO" id="GO:0000981">
    <property type="term" value="F:DNA-binding transcription factor activity, RNA polymerase II-specific"/>
    <property type="evidence" value="ECO:0007669"/>
    <property type="project" value="TreeGrafter"/>
</dbReference>
<dbReference type="GO" id="GO:0008270">
    <property type="term" value="F:zinc ion binding"/>
    <property type="evidence" value="ECO:0007669"/>
    <property type="project" value="UniProtKB-KW"/>
</dbReference>
<accession>A0A667Z1N9</accession>
<feature type="region of interest" description="Disordered" evidence="19">
    <location>
        <begin position="1035"/>
        <end position="1059"/>
    </location>
</feature>
<feature type="domain" description="C2H2-type" evidence="20">
    <location>
        <begin position="434"/>
        <end position="461"/>
    </location>
</feature>
<feature type="region of interest" description="Disordered" evidence="19">
    <location>
        <begin position="519"/>
        <end position="576"/>
    </location>
</feature>
<dbReference type="PANTHER" id="PTHR23233">
    <property type="entry name" value="SAL-LIKE PROTEIN"/>
    <property type="match status" value="1"/>
</dbReference>
<dbReference type="GO" id="GO:0045944">
    <property type="term" value="P:positive regulation of transcription by RNA polymerase II"/>
    <property type="evidence" value="ECO:0007669"/>
    <property type="project" value="UniProtKB-ARBA"/>
</dbReference>
<dbReference type="GO" id="GO:0000792">
    <property type="term" value="C:heterochromatin"/>
    <property type="evidence" value="ECO:0007669"/>
    <property type="project" value="UniProtKB-ARBA"/>
</dbReference>
<dbReference type="InterPro" id="IPR051565">
    <property type="entry name" value="Sal_C2H2-zinc-finger"/>
</dbReference>
<feature type="compositionally biased region" description="Polar residues" evidence="19">
    <location>
        <begin position="519"/>
        <end position="551"/>
    </location>
</feature>
<dbReference type="GO" id="GO:0007507">
    <property type="term" value="P:heart development"/>
    <property type="evidence" value="ECO:0007669"/>
    <property type="project" value="UniProtKB-ARBA"/>
</dbReference>
<feature type="region of interest" description="Disordered" evidence="19">
    <location>
        <begin position="881"/>
        <end position="961"/>
    </location>
</feature>
<comment type="similarity">
    <text evidence="14">Belongs to the sal C2H2-type zinc-finger protein family.</text>
</comment>
<dbReference type="GO" id="GO:0000978">
    <property type="term" value="F:RNA polymerase II cis-regulatory region sequence-specific DNA binding"/>
    <property type="evidence" value="ECO:0007669"/>
    <property type="project" value="TreeGrafter"/>
</dbReference>
<dbReference type="AlphaFoldDB" id="A0A667Z1N9"/>
<sequence length="1259" mass="135564">FCFVFFCFPQYLLFQHCIEEMSGGEGRQGSKETHVCEKCCAEFFTWSELSEHQAVCTEDPLVLIVRDDDGMPLPEESPVRPSPVPSMAPSDSTAAEERDEVMELEHRPQDKHTAASSPQPPDSAESSSPHVTAAGNYSIPSTNVTLEILHSTRVAVAQFSQGISSSGTGGKAASAAIPVILEHLLALQQQQVHQLQLIEQICSQVAIMNRQPTQAALNPVSRALSLAPNPFPSQGIIPPPILPLSGTMPSTINGQASVSLSSVLEKSQSLSSQTVCGQSNYRDVRCTSASSENTAQPPASCSSTVSTLLSPYTGSHTSSISCTQTLSSSSPLSLGQSSLLNSSSSLPFLPQSPPSSVIFPNPLASIAATANALDPLAALMKHRKGKLPNVSLFETKPSPEEPFFKHKCRFCAKVFGSDSALQIHLRSHTGERPFKCNICGNRFSTKGNLKVHFQRHKEKYPHVQMNPYPVPEYLDNVPTSSGIPYGMSFPPEKPGSSWLDSKPVVATLPTPMGLPLSSTLTSIGSSNDPVSVTPSPYRSASGESVSLSPNRIGSEPHFPPVSESPQSNRETEPSSVLKAEGVHLPQNCTLTLRANPVTVAATTTTPTVATTPEPATPASPVSNSPPISLNLEEMRFPSGDLLNSMQTSETSKLQQLVENIDKKITDPNQCVLCHRVLSCQSALKMHYRIHTGERPYKCKVCGRAFTTKGNLKTHIGVHRENPPVRVQHSCPICQKKFTNAVVLQQHIRMHMGGQIPDSSLMDGLQEMDSDTSLHERNFDSLSSNDNDLIDDISMEDDNEEEDEEAENMEDCLSPKPFSSACNSPPKSSAIVSSIAALENQMRMIDSTVSLHHSFGLKSLTNGFMESDPLAINCSSTEKKMETCNADSSNGSESSSTSPHVSASPTQSKSEGVTIKSPAANNRPESQEALAAAVKREQSDSPTSTSAAAAAQELRGGQSSKLCVKEENPYSMSLQLSRERGKVTVSYICVLTEAMMHRLFGFALRGKHHFYSFISAASQSIPSLVTSTSSGMIKTEMNGHSQPNNPNEGQHPPFSLHVPPVYPSVGSPGMTALLGPAPPRRTPKQHNCNVCGKNFSSASALQIHERTHTGEKPFVCSVCGRAFTTKGNLKVHMGTHMWNNAPARRGRRLSVENPMALLGGDAMKFGEMFQKDLAARAMNVDPGFWNRYAAAITNGLAMKNNEISVIQNRGIPQLHPMSAGMDRVSAGGSPVTSLGKTGMDLGTNRHFTMLIDDSKEIGIN</sequence>
<feature type="domain" description="C2H2-type" evidence="20">
    <location>
        <begin position="668"/>
        <end position="695"/>
    </location>
</feature>
<dbReference type="GeneTree" id="ENSGT00940000159356"/>
<feature type="domain" description="C2H2-type" evidence="20">
    <location>
        <begin position="728"/>
        <end position="755"/>
    </location>
</feature>
<evidence type="ECO:0000313" key="21">
    <source>
        <dbReference type="Ensembl" id="ENSMMDP00005034057.1"/>
    </source>
</evidence>
<feature type="compositionally biased region" description="Low complexity" evidence="19">
    <location>
        <begin position="887"/>
        <end position="903"/>
    </location>
</feature>
<reference evidence="21" key="1">
    <citation type="submission" date="2019-06" db="EMBL/GenBank/DDBJ databases">
        <authorList>
            <consortium name="Wellcome Sanger Institute Data Sharing"/>
        </authorList>
    </citation>
    <scope>NUCLEOTIDE SEQUENCE [LARGE SCALE GENOMIC DNA]</scope>
</reference>
<dbReference type="FunFam" id="3.30.160.60:FF:000025">
    <property type="entry name" value="Spalt-like transcription factor 1"/>
    <property type="match status" value="1"/>
</dbReference>
<reference evidence="21" key="2">
    <citation type="submission" date="2025-08" db="UniProtKB">
        <authorList>
            <consortium name="Ensembl"/>
        </authorList>
    </citation>
    <scope>IDENTIFICATION</scope>
</reference>
<keyword evidence="5" id="KW-0479">Metal-binding</keyword>
<dbReference type="GO" id="GO:0003337">
    <property type="term" value="P:mesenchymal to epithelial transition involved in metanephros morphogenesis"/>
    <property type="evidence" value="ECO:0007669"/>
    <property type="project" value="UniProtKB-ARBA"/>
</dbReference>
<dbReference type="Proteomes" id="UP000472263">
    <property type="component" value="Chromosome 11"/>
</dbReference>
<name>A0A667Z1N9_9TELE</name>
<keyword evidence="12" id="KW-0804">Transcription</keyword>
<keyword evidence="6" id="KW-0677">Repeat</keyword>
<keyword evidence="10" id="KW-0805">Transcription regulation</keyword>
<dbReference type="PROSITE" id="PS00028">
    <property type="entry name" value="ZINC_FINGER_C2H2_1"/>
    <property type="match status" value="7"/>
</dbReference>
<evidence type="ECO:0000256" key="12">
    <source>
        <dbReference type="ARBA" id="ARBA00023163"/>
    </source>
</evidence>
<evidence type="ECO:0000256" key="19">
    <source>
        <dbReference type="SAM" id="MobiDB-lite"/>
    </source>
</evidence>
<dbReference type="FunFam" id="3.30.160.60:FF:000689">
    <property type="entry name" value="Spalt like transcription factor 1"/>
    <property type="match status" value="1"/>
</dbReference>
<evidence type="ECO:0000256" key="3">
    <source>
        <dbReference type="ARBA" id="ARBA00022499"/>
    </source>
</evidence>
<comment type="subcellular location">
    <subcellularLocation>
        <location evidence="1">Nucleus</location>
    </subcellularLocation>
</comment>
<evidence type="ECO:0000256" key="4">
    <source>
        <dbReference type="ARBA" id="ARBA00022553"/>
    </source>
</evidence>